<protein>
    <submittedName>
        <fullName evidence="1">Uncharacterized protein</fullName>
    </submittedName>
</protein>
<dbReference type="GeneID" id="54355889"/>
<dbReference type="AlphaFoldDB" id="A0A6A5RCZ3"/>
<evidence type="ECO:0000313" key="1">
    <source>
        <dbReference type="EMBL" id="KAF1925572.1"/>
    </source>
</evidence>
<dbReference type="Proteomes" id="UP000800082">
    <property type="component" value="Unassembled WGS sequence"/>
</dbReference>
<evidence type="ECO:0000313" key="2">
    <source>
        <dbReference type="Proteomes" id="UP000800082"/>
    </source>
</evidence>
<dbReference type="RefSeq" id="XP_033445824.1">
    <property type="nucleotide sequence ID" value="XM_033598222.1"/>
</dbReference>
<dbReference type="OrthoDB" id="6132182at2759"/>
<organism evidence="1 2">
    <name type="scientific">Didymella exigua CBS 183.55</name>
    <dbReference type="NCBI Taxonomy" id="1150837"/>
    <lineage>
        <taxon>Eukaryota</taxon>
        <taxon>Fungi</taxon>
        <taxon>Dikarya</taxon>
        <taxon>Ascomycota</taxon>
        <taxon>Pezizomycotina</taxon>
        <taxon>Dothideomycetes</taxon>
        <taxon>Pleosporomycetidae</taxon>
        <taxon>Pleosporales</taxon>
        <taxon>Pleosporineae</taxon>
        <taxon>Didymellaceae</taxon>
        <taxon>Didymella</taxon>
    </lineage>
</organism>
<reference evidence="1" key="1">
    <citation type="journal article" date="2020" name="Stud. Mycol.">
        <title>101 Dothideomycetes genomes: a test case for predicting lifestyles and emergence of pathogens.</title>
        <authorList>
            <person name="Haridas S."/>
            <person name="Albert R."/>
            <person name="Binder M."/>
            <person name="Bloem J."/>
            <person name="Labutti K."/>
            <person name="Salamov A."/>
            <person name="Andreopoulos B."/>
            <person name="Baker S."/>
            <person name="Barry K."/>
            <person name="Bills G."/>
            <person name="Bluhm B."/>
            <person name="Cannon C."/>
            <person name="Castanera R."/>
            <person name="Culley D."/>
            <person name="Daum C."/>
            <person name="Ezra D."/>
            <person name="Gonzalez J."/>
            <person name="Henrissat B."/>
            <person name="Kuo A."/>
            <person name="Liang C."/>
            <person name="Lipzen A."/>
            <person name="Lutzoni F."/>
            <person name="Magnuson J."/>
            <person name="Mondo S."/>
            <person name="Nolan M."/>
            <person name="Ohm R."/>
            <person name="Pangilinan J."/>
            <person name="Park H.-J."/>
            <person name="Ramirez L."/>
            <person name="Alfaro M."/>
            <person name="Sun H."/>
            <person name="Tritt A."/>
            <person name="Yoshinaga Y."/>
            <person name="Zwiers L.-H."/>
            <person name="Turgeon B."/>
            <person name="Goodwin S."/>
            <person name="Spatafora J."/>
            <person name="Crous P."/>
            <person name="Grigoriev I."/>
        </authorList>
    </citation>
    <scope>NUCLEOTIDE SEQUENCE</scope>
    <source>
        <strain evidence="1">CBS 183.55</strain>
    </source>
</reference>
<dbReference type="Gene3D" id="1.10.1280.10">
    <property type="entry name" value="Di-copper center containing domain from catechol oxidase"/>
    <property type="match status" value="1"/>
</dbReference>
<proteinExistence type="predicted"/>
<name>A0A6A5RCZ3_9PLEO</name>
<gene>
    <name evidence="1" type="ORF">M421DRAFT_94651</name>
</gene>
<dbReference type="EMBL" id="ML978983">
    <property type="protein sequence ID" value="KAF1925572.1"/>
    <property type="molecule type" value="Genomic_DNA"/>
</dbReference>
<sequence>MKLPNVLVAGLASSANALKFQENKLLAAEGMLRLGFHLAKNSLPAAGTCTLDKVSVRREWRGSPLPMPSFSFINCPQTPASVAPGAKSRYDDLVVTHIQQSNYIHGTDVEERMWLERVKDLSDMVLTGHWQENTWRVPSAPEFIFLLIRQQEKGARLDQRKRTTHVEKRAIGSSSDTSFSMFQGSHHASAITGRERFSRLETETVGALQSAGSRSK</sequence>
<accession>A0A6A5RCZ3</accession>
<keyword evidence="2" id="KW-1185">Reference proteome</keyword>
<dbReference type="InterPro" id="IPR008922">
    <property type="entry name" value="Di-copper_centre_dom_sf"/>
</dbReference>